<feature type="signal peptide" evidence="2">
    <location>
        <begin position="1"/>
        <end position="23"/>
    </location>
</feature>
<dbReference type="AlphaFoldDB" id="A0A3S2U2P7"/>
<evidence type="ECO:0008006" key="5">
    <source>
        <dbReference type="Google" id="ProtNLM"/>
    </source>
</evidence>
<evidence type="ECO:0000256" key="2">
    <source>
        <dbReference type="SAM" id="SignalP"/>
    </source>
</evidence>
<dbReference type="EMBL" id="SACT01000003">
    <property type="protein sequence ID" value="RVT51311.1"/>
    <property type="molecule type" value="Genomic_DNA"/>
</dbReference>
<gene>
    <name evidence="3" type="ORF">ENE75_10725</name>
</gene>
<dbReference type="RefSeq" id="WP_128198313.1">
    <property type="nucleotide sequence ID" value="NZ_SACT01000003.1"/>
</dbReference>
<feature type="chain" id="PRO_5018722218" description="Lipoprotein" evidence="2">
    <location>
        <begin position="24"/>
        <end position="127"/>
    </location>
</feature>
<reference evidence="3 4" key="1">
    <citation type="submission" date="2019-01" db="EMBL/GenBank/DDBJ databases">
        <authorList>
            <person name="Chen W.-M."/>
        </authorList>
    </citation>
    <scope>NUCLEOTIDE SEQUENCE [LARGE SCALE GENOMIC DNA]</scope>
    <source>
        <strain evidence="3 4">ICH-3</strain>
    </source>
</reference>
<evidence type="ECO:0000256" key="1">
    <source>
        <dbReference type="SAM" id="MobiDB-lite"/>
    </source>
</evidence>
<dbReference type="Proteomes" id="UP000288178">
    <property type="component" value="Unassembled WGS sequence"/>
</dbReference>
<sequence length="127" mass="12796">MKTSALAALVAIGLLGCTQGQQASPAAPAPAADTSALAQTEICATQEVRVETGCKPGQRVVFMPSRFGNEQLPVMFASMNCDLRYAVAMTNGGVTCIFIKVRAPQSEAPGGASAAAPGQPASNAAGK</sequence>
<keyword evidence="2" id="KW-0732">Signal</keyword>
<dbReference type="PROSITE" id="PS51257">
    <property type="entry name" value="PROKAR_LIPOPROTEIN"/>
    <property type="match status" value="1"/>
</dbReference>
<name>A0A3S2U2P7_9BURK</name>
<organism evidence="3 4">
    <name type="scientific">Rubrivivax albus</name>
    <dbReference type="NCBI Taxonomy" id="2499835"/>
    <lineage>
        <taxon>Bacteria</taxon>
        <taxon>Pseudomonadati</taxon>
        <taxon>Pseudomonadota</taxon>
        <taxon>Betaproteobacteria</taxon>
        <taxon>Burkholderiales</taxon>
        <taxon>Sphaerotilaceae</taxon>
        <taxon>Rubrivivax</taxon>
    </lineage>
</organism>
<protein>
    <recommendedName>
        <fullName evidence="5">Lipoprotein</fullName>
    </recommendedName>
</protein>
<proteinExistence type="predicted"/>
<comment type="caution">
    <text evidence="3">The sequence shown here is derived from an EMBL/GenBank/DDBJ whole genome shotgun (WGS) entry which is preliminary data.</text>
</comment>
<feature type="region of interest" description="Disordered" evidence="1">
    <location>
        <begin position="107"/>
        <end position="127"/>
    </location>
</feature>
<dbReference type="OrthoDB" id="7064820at2"/>
<evidence type="ECO:0000313" key="4">
    <source>
        <dbReference type="Proteomes" id="UP000288178"/>
    </source>
</evidence>
<evidence type="ECO:0000313" key="3">
    <source>
        <dbReference type="EMBL" id="RVT51311.1"/>
    </source>
</evidence>
<accession>A0A3S2U2P7</accession>
<keyword evidence="4" id="KW-1185">Reference proteome</keyword>